<protein>
    <submittedName>
        <fullName evidence="2">Uncharacterized protein</fullName>
    </submittedName>
</protein>
<evidence type="ECO:0000313" key="2">
    <source>
        <dbReference type="EMBL" id="GAW03229.1"/>
    </source>
</evidence>
<dbReference type="AlphaFoldDB" id="A0A1Q3E845"/>
<reference evidence="2 3" key="2">
    <citation type="submission" date="2017-02" db="EMBL/GenBank/DDBJ databases">
        <title>A genome survey and senescence transcriptome analysis in Lentinula edodes.</title>
        <authorList>
            <person name="Sakamoto Y."/>
            <person name="Nakade K."/>
            <person name="Sato S."/>
            <person name="Yoshida Y."/>
            <person name="Miyazaki K."/>
            <person name="Natsume S."/>
            <person name="Konno N."/>
        </authorList>
    </citation>
    <scope>NUCLEOTIDE SEQUENCE [LARGE SCALE GENOMIC DNA]</scope>
    <source>
        <strain evidence="2 3">NBRC 111202</strain>
    </source>
</reference>
<dbReference type="Proteomes" id="UP000188533">
    <property type="component" value="Unassembled WGS sequence"/>
</dbReference>
<feature type="chain" id="PRO_5013247545" evidence="1">
    <location>
        <begin position="18"/>
        <end position="108"/>
    </location>
</feature>
<accession>A0A1Q3E845</accession>
<evidence type="ECO:0000313" key="3">
    <source>
        <dbReference type="Proteomes" id="UP000188533"/>
    </source>
</evidence>
<comment type="caution">
    <text evidence="2">The sequence shown here is derived from an EMBL/GenBank/DDBJ whole genome shotgun (WGS) entry which is preliminary data.</text>
</comment>
<dbReference type="EMBL" id="BDGU01000137">
    <property type="protein sequence ID" value="GAW03229.1"/>
    <property type="molecule type" value="Genomic_DNA"/>
</dbReference>
<organism evidence="2 3">
    <name type="scientific">Lentinula edodes</name>
    <name type="common">Shiitake mushroom</name>
    <name type="synonym">Lentinus edodes</name>
    <dbReference type="NCBI Taxonomy" id="5353"/>
    <lineage>
        <taxon>Eukaryota</taxon>
        <taxon>Fungi</taxon>
        <taxon>Dikarya</taxon>
        <taxon>Basidiomycota</taxon>
        <taxon>Agaricomycotina</taxon>
        <taxon>Agaricomycetes</taxon>
        <taxon>Agaricomycetidae</taxon>
        <taxon>Agaricales</taxon>
        <taxon>Marasmiineae</taxon>
        <taxon>Omphalotaceae</taxon>
        <taxon>Lentinula</taxon>
    </lineage>
</organism>
<feature type="signal peptide" evidence="1">
    <location>
        <begin position="1"/>
        <end position="17"/>
    </location>
</feature>
<keyword evidence="1" id="KW-0732">Signal</keyword>
<keyword evidence="3" id="KW-1185">Reference proteome</keyword>
<gene>
    <name evidence="2" type="ORF">LENED_004936</name>
</gene>
<sequence length="108" mass="12440">MGCLFVLVIRDIFGTLGTTTTVDKGFWQYICERRRRLMNTSMIGLDADVISLQDYLYCRTIRGRISSKVNPRSQLGVKGGWRRLEASFKGEMIAFRVREPGPPIFKLY</sequence>
<name>A0A1Q3E845_LENED</name>
<proteinExistence type="predicted"/>
<evidence type="ECO:0000256" key="1">
    <source>
        <dbReference type="SAM" id="SignalP"/>
    </source>
</evidence>
<reference evidence="2 3" key="1">
    <citation type="submission" date="2016-08" db="EMBL/GenBank/DDBJ databases">
        <authorList>
            <consortium name="Lentinula edodes genome sequencing consortium"/>
            <person name="Sakamoto Y."/>
            <person name="Nakade K."/>
            <person name="Sato S."/>
            <person name="Yoshida Y."/>
            <person name="Miyazaki K."/>
            <person name="Natsume S."/>
            <person name="Konno N."/>
        </authorList>
    </citation>
    <scope>NUCLEOTIDE SEQUENCE [LARGE SCALE GENOMIC DNA]</scope>
    <source>
        <strain evidence="2 3">NBRC 111202</strain>
    </source>
</reference>